<keyword evidence="4" id="KW-1133">Transmembrane helix</keyword>
<evidence type="ECO:0000256" key="1">
    <source>
        <dbReference type="ARBA" id="ARBA00004401"/>
    </source>
</evidence>
<dbReference type="GO" id="GO:0005886">
    <property type="term" value="C:plasma membrane"/>
    <property type="evidence" value="ECO:0007669"/>
    <property type="project" value="UniProtKB-SubCell"/>
</dbReference>
<dbReference type="RefSeq" id="WP_158360885.1">
    <property type="nucleotide sequence ID" value="NZ_CP034897.1"/>
</dbReference>
<evidence type="ECO:0000313" key="10">
    <source>
        <dbReference type="EMBL" id="WAI17791.1"/>
    </source>
</evidence>
<dbReference type="EMBL" id="CP113403">
    <property type="protein sequence ID" value="WAI17791.1"/>
    <property type="molecule type" value="Genomic_DNA"/>
</dbReference>
<reference evidence="10" key="1">
    <citation type="submission" date="2022-11" db="EMBL/GenBank/DDBJ databases">
        <title>The whole genome sequencing of pests is an important tool to study the evolution of the plant-insect interaction and insecticide resistance.</title>
        <authorList>
            <person name="Kananovich Y."/>
        </authorList>
    </citation>
    <scope>NUCLEOTIDE SEQUENCE</scope>
    <source>
        <strain evidence="10">BSU_Aph_2016</strain>
    </source>
</reference>
<dbReference type="Proteomes" id="UP001163441">
    <property type="component" value="Chromosome"/>
</dbReference>
<evidence type="ECO:0000256" key="3">
    <source>
        <dbReference type="ARBA" id="ARBA00022692"/>
    </source>
</evidence>
<evidence type="ECO:0000256" key="5">
    <source>
        <dbReference type="ARBA" id="ARBA00023136"/>
    </source>
</evidence>
<keyword evidence="6" id="KW-0143">Chaperone</keyword>
<evidence type="ECO:0000256" key="7">
    <source>
        <dbReference type="ARBA" id="ARBA00024197"/>
    </source>
</evidence>
<dbReference type="InterPro" id="IPR026039">
    <property type="entry name" value="YfgM"/>
</dbReference>
<evidence type="ECO:0000259" key="9">
    <source>
        <dbReference type="Pfam" id="PF09976"/>
    </source>
</evidence>
<keyword evidence="5" id="KW-0472">Membrane</keyword>
<comment type="subcellular location">
    <subcellularLocation>
        <location evidence="1">Cell membrane</location>
        <topology evidence="1">Single-pass type II membrane protein</topology>
    </subcellularLocation>
</comment>
<evidence type="ECO:0000256" key="4">
    <source>
        <dbReference type="ARBA" id="ARBA00022989"/>
    </source>
</evidence>
<comment type="similarity">
    <text evidence="7">Belongs to the YfgM family.</text>
</comment>
<proteinExistence type="inferred from homology"/>
<evidence type="ECO:0000313" key="11">
    <source>
        <dbReference type="Proteomes" id="UP001163441"/>
    </source>
</evidence>
<gene>
    <name evidence="10" type="ORF">OWM53_03095</name>
</gene>
<keyword evidence="3" id="KW-0812">Transmembrane</keyword>
<dbReference type="InterPro" id="IPR011990">
    <property type="entry name" value="TPR-like_helical_dom_sf"/>
</dbReference>
<dbReference type="Gene3D" id="1.25.40.10">
    <property type="entry name" value="Tetratricopeptide repeat domain"/>
    <property type="match status" value="1"/>
</dbReference>
<dbReference type="Pfam" id="PF09976">
    <property type="entry name" value="TPR_21"/>
    <property type="match status" value="1"/>
</dbReference>
<dbReference type="SUPFAM" id="SSF48452">
    <property type="entry name" value="TPR-like"/>
    <property type="match status" value="1"/>
</dbReference>
<evidence type="ECO:0000256" key="2">
    <source>
        <dbReference type="ARBA" id="ARBA00022475"/>
    </source>
</evidence>
<organism evidence="10 11">
    <name type="scientific">Buchnera aphidicola</name>
    <name type="common">Aphis craccivora</name>
    <dbReference type="NCBI Taxonomy" id="466616"/>
    <lineage>
        <taxon>Bacteria</taxon>
        <taxon>Pseudomonadati</taxon>
        <taxon>Pseudomonadota</taxon>
        <taxon>Gammaproteobacteria</taxon>
        <taxon>Enterobacterales</taxon>
        <taxon>Erwiniaceae</taxon>
        <taxon>Buchnera</taxon>
    </lineage>
</organism>
<dbReference type="OrthoDB" id="9789675at2"/>
<sequence>MQNNQVKKQSISRKKVFLITFFFIMIFFILFLIIKPKNKIKKFEKAKYEEIIREINAKKNGNFLNIEKFIIENENIYGTLASLSLAKQYVLKNNLEKAFIQLETSLKYTKEENLKNILRIRMAKIRIQQNKYKDAMQIIQEIKDDSWRNIAENIKGDIFIKTGNIKLAIQAWEKSKYFEESKTSKEIINMKINEVQTK</sequence>
<dbReference type="PANTHER" id="PTHR38035">
    <property type="entry name" value="UPF0070 PROTEIN YFGM"/>
    <property type="match status" value="1"/>
</dbReference>
<dbReference type="PANTHER" id="PTHR38035:SF1">
    <property type="entry name" value="ANCILLARY SECYEG TRANSLOCON SUBUNIT"/>
    <property type="match status" value="1"/>
</dbReference>
<dbReference type="GO" id="GO:0044877">
    <property type="term" value="F:protein-containing complex binding"/>
    <property type="evidence" value="ECO:0007669"/>
    <property type="project" value="InterPro"/>
</dbReference>
<evidence type="ECO:0000256" key="8">
    <source>
        <dbReference type="ARBA" id="ARBA00024235"/>
    </source>
</evidence>
<dbReference type="InterPro" id="IPR018704">
    <property type="entry name" value="SecYEG/CpoB_TPR"/>
</dbReference>
<accession>A0A4D6XSU9</accession>
<keyword evidence="2" id="KW-1003">Cell membrane</keyword>
<feature type="domain" description="Ancillary SecYEG translocon subunit/Cell division coordinator CpoB TPR" evidence="9">
    <location>
        <begin position="46"/>
        <end position="196"/>
    </location>
</feature>
<name>A0A4D6XSU9_9GAMM</name>
<protein>
    <recommendedName>
        <fullName evidence="8">Ancillary SecYEG translocon subunit</fullName>
    </recommendedName>
</protein>
<evidence type="ECO:0000256" key="6">
    <source>
        <dbReference type="ARBA" id="ARBA00023186"/>
    </source>
</evidence>
<dbReference type="AlphaFoldDB" id="A0A4D6XSU9"/>